<evidence type="ECO:0000313" key="8">
    <source>
        <dbReference type="EMBL" id="KPP60045.1"/>
    </source>
</evidence>
<dbReference type="AlphaFoldDB" id="A0A0P7WG12"/>
<dbReference type="PROSITE" id="PS50888">
    <property type="entry name" value="BHLH"/>
    <property type="match status" value="1"/>
</dbReference>
<feature type="compositionally biased region" description="Basic and acidic residues" evidence="6">
    <location>
        <begin position="74"/>
        <end position="83"/>
    </location>
</feature>
<reference evidence="8 9" key="1">
    <citation type="submission" date="2015-08" db="EMBL/GenBank/DDBJ databases">
        <title>The genome of the Asian arowana (Scleropages formosus).</title>
        <authorList>
            <person name="Tan M.H."/>
            <person name="Gan H.M."/>
            <person name="Croft L.J."/>
            <person name="Austin C.M."/>
        </authorList>
    </citation>
    <scope>NUCLEOTIDE SEQUENCE [LARGE SCALE GENOMIC DNA]</scope>
    <source>
        <strain evidence="8">Aro1</strain>
    </source>
</reference>
<keyword evidence="4" id="KW-0804">Transcription</keyword>
<keyword evidence="3" id="KW-0805">Transcription regulation</keyword>
<dbReference type="SUPFAM" id="SSF47459">
    <property type="entry name" value="HLH, helix-loop-helix DNA-binding domain"/>
    <property type="match status" value="1"/>
</dbReference>
<feature type="domain" description="BHLH" evidence="7">
    <location>
        <begin position="6"/>
        <end position="62"/>
    </location>
</feature>
<protein>
    <submittedName>
        <fullName evidence="8">Hairy-related 2-like</fullName>
    </submittedName>
</protein>
<dbReference type="PANTHER" id="PTHR10985">
    <property type="entry name" value="BASIC HELIX-LOOP-HELIX TRANSCRIPTION FACTOR, HES-RELATED"/>
    <property type="match status" value="1"/>
</dbReference>
<keyword evidence="5" id="KW-0539">Nucleus</keyword>
<evidence type="ECO:0000256" key="2">
    <source>
        <dbReference type="ARBA" id="ARBA00022491"/>
    </source>
</evidence>
<keyword evidence="2" id="KW-0678">Repressor</keyword>
<dbReference type="EMBL" id="JARO02011205">
    <property type="protein sequence ID" value="KPP60045.1"/>
    <property type="molecule type" value="Genomic_DNA"/>
</dbReference>
<evidence type="ECO:0000313" key="9">
    <source>
        <dbReference type="Proteomes" id="UP000034805"/>
    </source>
</evidence>
<sequence>MVFRDLFQLRKPVVEKIRRDRINSSIEQLRALLRRHVEEQRLAVKLEKADILEMAVKLLKETVKSSGGLGPEHASARYPEKPVRSVPLPVPRLLAERGLTESSGTGRRTAAQKETARRNLSKSVAASAQSGQPSQGSLWRPW</sequence>
<dbReference type="Proteomes" id="UP000034805">
    <property type="component" value="Unassembled WGS sequence"/>
</dbReference>
<dbReference type="Gene3D" id="4.10.280.10">
    <property type="entry name" value="Helix-loop-helix DNA-binding domain"/>
    <property type="match status" value="1"/>
</dbReference>
<feature type="compositionally biased region" description="Low complexity" evidence="6">
    <location>
        <begin position="123"/>
        <end position="142"/>
    </location>
</feature>
<comment type="subcellular location">
    <subcellularLocation>
        <location evidence="1">Nucleus</location>
    </subcellularLocation>
</comment>
<accession>A0A0P7WG12</accession>
<dbReference type="InterPro" id="IPR011598">
    <property type="entry name" value="bHLH_dom"/>
</dbReference>
<feature type="compositionally biased region" description="Low complexity" evidence="6">
    <location>
        <begin position="84"/>
        <end position="93"/>
    </location>
</feature>
<name>A0A0P7WG12_SCLFO</name>
<dbReference type="InterPro" id="IPR036638">
    <property type="entry name" value="HLH_DNA-bd_sf"/>
</dbReference>
<evidence type="ECO:0000256" key="4">
    <source>
        <dbReference type="ARBA" id="ARBA00023163"/>
    </source>
</evidence>
<dbReference type="SMART" id="SM00353">
    <property type="entry name" value="HLH"/>
    <property type="match status" value="1"/>
</dbReference>
<comment type="caution">
    <text evidence="8">The sequence shown here is derived from an EMBL/GenBank/DDBJ whole genome shotgun (WGS) entry which is preliminary data.</text>
</comment>
<evidence type="ECO:0000259" key="7">
    <source>
        <dbReference type="PROSITE" id="PS50888"/>
    </source>
</evidence>
<feature type="region of interest" description="Disordered" evidence="6">
    <location>
        <begin position="63"/>
        <end position="142"/>
    </location>
</feature>
<dbReference type="GO" id="GO:0005634">
    <property type="term" value="C:nucleus"/>
    <property type="evidence" value="ECO:0007669"/>
    <property type="project" value="UniProtKB-SubCell"/>
</dbReference>
<dbReference type="GO" id="GO:0046983">
    <property type="term" value="F:protein dimerization activity"/>
    <property type="evidence" value="ECO:0007669"/>
    <property type="project" value="InterPro"/>
</dbReference>
<evidence type="ECO:0000256" key="1">
    <source>
        <dbReference type="ARBA" id="ARBA00004123"/>
    </source>
</evidence>
<dbReference type="InterPro" id="IPR050370">
    <property type="entry name" value="HES_HEY"/>
</dbReference>
<proteinExistence type="predicted"/>
<organism evidence="8 9">
    <name type="scientific">Scleropages formosus</name>
    <name type="common">Asian bonytongue</name>
    <name type="synonym">Osteoglossum formosum</name>
    <dbReference type="NCBI Taxonomy" id="113540"/>
    <lineage>
        <taxon>Eukaryota</taxon>
        <taxon>Metazoa</taxon>
        <taxon>Chordata</taxon>
        <taxon>Craniata</taxon>
        <taxon>Vertebrata</taxon>
        <taxon>Euteleostomi</taxon>
        <taxon>Actinopterygii</taxon>
        <taxon>Neopterygii</taxon>
        <taxon>Teleostei</taxon>
        <taxon>Osteoglossocephala</taxon>
        <taxon>Osteoglossomorpha</taxon>
        <taxon>Osteoglossiformes</taxon>
        <taxon>Osteoglossidae</taxon>
        <taxon>Scleropages</taxon>
    </lineage>
</organism>
<evidence type="ECO:0000256" key="5">
    <source>
        <dbReference type="ARBA" id="ARBA00023242"/>
    </source>
</evidence>
<evidence type="ECO:0000256" key="6">
    <source>
        <dbReference type="SAM" id="MobiDB-lite"/>
    </source>
</evidence>
<gene>
    <name evidence="8" type="ORF">Z043_121984</name>
</gene>
<evidence type="ECO:0000256" key="3">
    <source>
        <dbReference type="ARBA" id="ARBA00023015"/>
    </source>
</evidence>
<dbReference type="Pfam" id="PF00010">
    <property type="entry name" value="HLH"/>
    <property type="match status" value="1"/>
</dbReference>